<protein>
    <submittedName>
        <fullName evidence="9">DNA topoisomerase 2-associated protein pat1</fullName>
    </submittedName>
</protein>
<dbReference type="GO" id="GO:0000932">
    <property type="term" value="C:P-body"/>
    <property type="evidence" value="ECO:0007669"/>
    <property type="project" value="UniProtKB-SubCell"/>
</dbReference>
<feature type="compositionally biased region" description="Low complexity" evidence="7">
    <location>
        <begin position="262"/>
        <end position="272"/>
    </location>
</feature>
<dbReference type="InterPro" id="IPR019167">
    <property type="entry name" value="PAT1_dom"/>
</dbReference>
<dbReference type="OrthoDB" id="74835at2759"/>
<evidence type="ECO:0000256" key="6">
    <source>
        <dbReference type="ARBA" id="ARBA00023242"/>
    </source>
</evidence>
<reference evidence="9" key="1">
    <citation type="submission" date="2022-07" db="EMBL/GenBank/DDBJ databases">
        <title>Phylogenomic reconstructions and comparative analyses of Kickxellomycotina fungi.</title>
        <authorList>
            <person name="Reynolds N.K."/>
            <person name="Stajich J.E."/>
            <person name="Barry K."/>
            <person name="Grigoriev I.V."/>
            <person name="Crous P."/>
            <person name="Smith M.E."/>
        </authorList>
    </citation>
    <scope>NUCLEOTIDE SEQUENCE</scope>
    <source>
        <strain evidence="9">NBRC 105414</strain>
    </source>
</reference>
<feature type="compositionally biased region" description="Low complexity" evidence="7">
    <location>
        <begin position="218"/>
        <end position="232"/>
    </location>
</feature>
<feature type="region of interest" description="Disordered" evidence="7">
    <location>
        <begin position="262"/>
        <end position="368"/>
    </location>
</feature>
<proteinExistence type="inferred from homology"/>
<evidence type="ECO:0000256" key="4">
    <source>
        <dbReference type="ARBA" id="ARBA00022490"/>
    </source>
</evidence>
<evidence type="ECO:0000313" key="9">
    <source>
        <dbReference type="EMBL" id="KAJ2783816.1"/>
    </source>
</evidence>
<evidence type="ECO:0000256" key="2">
    <source>
        <dbReference type="ARBA" id="ARBA00004201"/>
    </source>
</evidence>
<dbReference type="PANTHER" id="PTHR21551:SF0">
    <property type="entry name" value="PROTEIN ASSOCIATED WITH TOPO II RELATED-1, ISOFORM A"/>
    <property type="match status" value="1"/>
</dbReference>
<evidence type="ECO:0000256" key="7">
    <source>
        <dbReference type="SAM" id="MobiDB-lite"/>
    </source>
</evidence>
<comment type="caution">
    <text evidence="9">The sequence shown here is derived from an EMBL/GenBank/DDBJ whole genome shotgun (WGS) entry which is preliminary data.</text>
</comment>
<keyword evidence="6" id="KW-0539">Nucleus</keyword>
<evidence type="ECO:0000256" key="5">
    <source>
        <dbReference type="ARBA" id="ARBA00022884"/>
    </source>
</evidence>
<dbReference type="GO" id="GO:0005634">
    <property type="term" value="C:nucleus"/>
    <property type="evidence" value="ECO:0007669"/>
    <property type="project" value="UniProtKB-SubCell"/>
</dbReference>
<organism evidence="9 10">
    <name type="scientific">Coemansia javaensis</name>
    <dbReference type="NCBI Taxonomy" id="2761396"/>
    <lineage>
        <taxon>Eukaryota</taxon>
        <taxon>Fungi</taxon>
        <taxon>Fungi incertae sedis</taxon>
        <taxon>Zoopagomycota</taxon>
        <taxon>Kickxellomycotina</taxon>
        <taxon>Kickxellomycetes</taxon>
        <taxon>Kickxellales</taxon>
        <taxon>Kickxellaceae</taxon>
        <taxon>Coemansia</taxon>
    </lineage>
</organism>
<dbReference type="EMBL" id="JANBUL010000039">
    <property type="protein sequence ID" value="KAJ2783816.1"/>
    <property type="molecule type" value="Genomic_DNA"/>
</dbReference>
<dbReference type="AlphaFoldDB" id="A0A9W8LJ43"/>
<dbReference type="Proteomes" id="UP001140217">
    <property type="component" value="Unassembled WGS sequence"/>
</dbReference>
<sequence>MSSSFFGGAGLPDDPIARAREAYRAAGGGNELDTMLESMALNDGLGDQLNEDRDTFNDETFDAAAGDIAGTDFDFFQSTHAQQQVQQQQVRQQQEQQQQAAPRKIMTLAELEAQLIPQRYTPAAAAAVSPAASVPELAKQYPGLARADPETIARRRAARLQKQEALARYDNLMSQRDKEHIAGIQVSQLITDDPAAEDFYCHMFELSRGAVAMPGPVHQQQHQQQQQQQQQQGSGLGDVPDVAGAVRKALAQASAAGPGAAAAAAAADQGPGRSRRSNTQSSMARMQQQVQRIVNEARRRPKAPHAALEGALGRVSANSVRNPKQAIQVQRGRSGSAAYDPRQQQQQQQSPCDPGAGPGDSRSPATERRKTLRAIENVHTAVLRMEQLIREQAHVAQDPEHPAAQNWLRAYAEAKESAWAELGASQPIMNTYPHPLVRFLGFSKGKRIVPRLARHLSIDQVLALTTTIIANFESLDVCRFGGFSRGAGPAATVQQQHEETELFVRAVLPPALAFLSEASLEIVNCLLALFIERNNVAWVVRTRPALVLLTVALGRTAALKLAPGEDQQAIYQAGELYSHLFATLQGSLAAVFPPPASPLDGAYAWQFLAALALGASPERQHALVAEVREQVLQAIQAANSGRFPADVSAAITANVNLFLNALGLDASQIPT</sequence>
<dbReference type="GO" id="GO:0033962">
    <property type="term" value="P:P-body assembly"/>
    <property type="evidence" value="ECO:0007669"/>
    <property type="project" value="TreeGrafter"/>
</dbReference>
<feature type="compositionally biased region" description="Polar residues" evidence="7">
    <location>
        <begin position="277"/>
        <end position="292"/>
    </location>
</feature>
<feature type="compositionally biased region" description="Polar residues" evidence="7">
    <location>
        <begin position="316"/>
        <end position="333"/>
    </location>
</feature>
<gene>
    <name evidence="9" type="primary">PAT1</name>
    <name evidence="9" type="ORF">H4R18_001491</name>
</gene>
<keyword evidence="10" id="KW-1185">Reference proteome</keyword>
<evidence type="ECO:0000256" key="3">
    <source>
        <dbReference type="ARBA" id="ARBA00009138"/>
    </source>
</evidence>
<dbReference type="Pfam" id="PF09770">
    <property type="entry name" value="PAT1"/>
    <property type="match status" value="1"/>
</dbReference>
<keyword evidence="4" id="KW-0963">Cytoplasm</keyword>
<feature type="region of interest" description="Disordered" evidence="7">
    <location>
        <begin position="215"/>
        <end position="240"/>
    </location>
</feature>
<dbReference type="InterPro" id="IPR039900">
    <property type="entry name" value="Pat1-like"/>
</dbReference>
<name>A0A9W8LJ43_9FUNG</name>
<comment type="subcellular location">
    <subcellularLocation>
        <location evidence="2">Cytoplasm</location>
        <location evidence="2">P-body</location>
    </subcellularLocation>
    <subcellularLocation>
        <location evidence="1">Nucleus</location>
    </subcellularLocation>
</comment>
<evidence type="ECO:0000259" key="8">
    <source>
        <dbReference type="Pfam" id="PF09770"/>
    </source>
</evidence>
<evidence type="ECO:0000256" key="1">
    <source>
        <dbReference type="ARBA" id="ARBA00004123"/>
    </source>
</evidence>
<accession>A0A9W8LJ43</accession>
<dbReference type="GO" id="GO:0000290">
    <property type="term" value="P:deadenylation-dependent decapping of nuclear-transcribed mRNA"/>
    <property type="evidence" value="ECO:0007669"/>
    <property type="project" value="InterPro"/>
</dbReference>
<keyword evidence="5" id="KW-0694">RNA-binding</keyword>
<dbReference type="PANTHER" id="PTHR21551">
    <property type="entry name" value="TOPOISOMERASE II-ASSOCIATED PROTEIN PAT1"/>
    <property type="match status" value="1"/>
</dbReference>
<evidence type="ECO:0000313" key="10">
    <source>
        <dbReference type="Proteomes" id="UP001140217"/>
    </source>
</evidence>
<dbReference type="GO" id="GO:0003723">
    <property type="term" value="F:RNA binding"/>
    <property type="evidence" value="ECO:0007669"/>
    <property type="project" value="UniProtKB-KW"/>
</dbReference>
<comment type="similarity">
    <text evidence="3">Belongs to the PAT1 family.</text>
</comment>
<feature type="domain" description="mRNA decay factor PAT1" evidence="8">
    <location>
        <begin position="269"/>
        <end position="666"/>
    </location>
</feature>